<dbReference type="PANTHER" id="PTHR43472">
    <property type="entry name" value="PHOSPHORIBOSYLAMINE--GLYCINE LIGASE"/>
    <property type="match status" value="1"/>
</dbReference>
<dbReference type="SUPFAM" id="SSF56059">
    <property type="entry name" value="Glutathione synthetase ATP-binding domain-like"/>
    <property type="match status" value="1"/>
</dbReference>
<dbReference type="GO" id="GO:0009113">
    <property type="term" value="P:purine nucleobase biosynthetic process"/>
    <property type="evidence" value="ECO:0007669"/>
    <property type="project" value="InterPro"/>
</dbReference>
<feature type="non-terminal residue" evidence="5">
    <location>
        <position position="1"/>
    </location>
</feature>
<evidence type="ECO:0000256" key="3">
    <source>
        <dbReference type="ARBA" id="ARBA00022840"/>
    </source>
</evidence>
<dbReference type="Gene3D" id="3.30.1490.20">
    <property type="entry name" value="ATP-grasp fold, A domain"/>
    <property type="match status" value="1"/>
</dbReference>
<gene>
    <name evidence="5" type="ORF">METZ01_LOCUS83083</name>
</gene>
<dbReference type="Gene3D" id="3.30.470.20">
    <property type="entry name" value="ATP-grasp fold, B domain"/>
    <property type="match status" value="1"/>
</dbReference>
<dbReference type="SMART" id="SM01209">
    <property type="entry name" value="GARS_A"/>
    <property type="match status" value="1"/>
</dbReference>
<feature type="non-terminal residue" evidence="5">
    <location>
        <position position="275"/>
    </location>
</feature>
<dbReference type="InterPro" id="IPR013815">
    <property type="entry name" value="ATP_grasp_subdomain_1"/>
</dbReference>
<organism evidence="5">
    <name type="scientific">marine metagenome</name>
    <dbReference type="NCBI Taxonomy" id="408172"/>
    <lineage>
        <taxon>unclassified sequences</taxon>
        <taxon>metagenomes</taxon>
        <taxon>ecological metagenomes</taxon>
    </lineage>
</organism>
<evidence type="ECO:0000313" key="5">
    <source>
        <dbReference type="EMBL" id="SVA30229.1"/>
    </source>
</evidence>
<evidence type="ECO:0000256" key="2">
    <source>
        <dbReference type="ARBA" id="ARBA00022741"/>
    </source>
</evidence>
<dbReference type="InterPro" id="IPR000115">
    <property type="entry name" value="PRibGlycinamide_synth"/>
</dbReference>
<dbReference type="GO" id="GO:0004637">
    <property type="term" value="F:phosphoribosylamine-glycine ligase activity"/>
    <property type="evidence" value="ECO:0007669"/>
    <property type="project" value="InterPro"/>
</dbReference>
<dbReference type="NCBIfam" id="TIGR00877">
    <property type="entry name" value="purD"/>
    <property type="match status" value="1"/>
</dbReference>
<keyword evidence="2" id="KW-0547">Nucleotide-binding</keyword>
<dbReference type="InterPro" id="IPR020559">
    <property type="entry name" value="PRibGlycinamide_synth_CS"/>
</dbReference>
<dbReference type="EMBL" id="UINC01006890">
    <property type="protein sequence ID" value="SVA30229.1"/>
    <property type="molecule type" value="Genomic_DNA"/>
</dbReference>
<keyword evidence="3" id="KW-0067">ATP-binding</keyword>
<evidence type="ECO:0000256" key="1">
    <source>
        <dbReference type="ARBA" id="ARBA00022598"/>
    </source>
</evidence>
<sequence>MIGNGGREDSLRWKLEKESIPIKENSEFVIIGPEGPIADGLTEHYEGMLKKVFAPSKLAGRLETSKLWAKQFMQRNDIPTAKWETYNRSTIEEAIIRPNDKFPIVIKEDGLCGGKGVSICETLEEAINVRQTFTDNKFESKSNKILLEEFIQGEEASCFVLTDGKDYKVLPYCQDHKRVGEGDTGPNTGGMGAYAPAPLITDELDIRIRREIIEPTLSGMQEEGVPYRGVLYIGLMICNGDPYVIEYNVRFGDPECQVLMMLMESDLSPYLEACV</sequence>
<dbReference type="PROSITE" id="PS00184">
    <property type="entry name" value="GARS"/>
    <property type="match status" value="1"/>
</dbReference>
<reference evidence="5" key="1">
    <citation type="submission" date="2018-05" db="EMBL/GenBank/DDBJ databases">
        <authorList>
            <person name="Lanie J.A."/>
            <person name="Ng W.-L."/>
            <person name="Kazmierczak K.M."/>
            <person name="Andrzejewski T.M."/>
            <person name="Davidsen T.M."/>
            <person name="Wayne K.J."/>
            <person name="Tettelin H."/>
            <person name="Glass J.I."/>
            <person name="Rusch D."/>
            <person name="Podicherti R."/>
            <person name="Tsui H.-C.T."/>
            <person name="Winkler M.E."/>
        </authorList>
    </citation>
    <scope>NUCLEOTIDE SEQUENCE</scope>
</reference>
<evidence type="ECO:0000259" key="4">
    <source>
        <dbReference type="PROSITE" id="PS50975"/>
    </source>
</evidence>
<proteinExistence type="predicted"/>
<accession>A0A381UQ03</accession>
<dbReference type="PROSITE" id="PS50975">
    <property type="entry name" value="ATP_GRASP"/>
    <property type="match status" value="1"/>
</dbReference>
<dbReference type="GO" id="GO:0046872">
    <property type="term" value="F:metal ion binding"/>
    <property type="evidence" value="ECO:0007669"/>
    <property type="project" value="InterPro"/>
</dbReference>
<dbReference type="InterPro" id="IPR016185">
    <property type="entry name" value="PreATP-grasp_dom_sf"/>
</dbReference>
<dbReference type="InterPro" id="IPR020561">
    <property type="entry name" value="PRibGlycinamid_synth_ATP-grasp"/>
</dbReference>
<dbReference type="AlphaFoldDB" id="A0A381UQ03"/>
<keyword evidence="1" id="KW-0436">Ligase</keyword>
<feature type="domain" description="ATP-grasp" evidence="4">
    <location>
        <begin position="70"/>
        <end position="275"/>
    </location>
</feature>
<dbReference type="SUPFAM" id="SSF52440">
    <property type="entry name" value="PreATP-grasp domain"/>
    <property type="match status" value="1"/>
</dbReference>
<dbReference type="PANTHER" id="PTHR43472:SF1">
    <property type="entry name" value="PHOSPHORIBOSYLAMINE--GLYCINE LIGASE, CHLOROPLASTIC"/>
    <property type="match status" value="1"/>
</dbReference>
<dbReference type="InterPro" id="IPR011761">
    <property type="entry name" value="ATP-grasp"/>
</dbReference>
<protein>
    <recommendedName>
        <fullName evidence="4">ATP-grasp domain-containing protein</fullName>
    </recommendedName>
</protein>
<dbReference type="Pfam" id="PF01071">
    <property type="entry name" value="GARS_A"/>
    <property type="match status" value="1"/>
</dbReference>
<name>A0A381UQ03_9ZZZZ</name>
<dbReference type="GO" id="GO:0005524">
    <property type="term" value="F:ATP binding"/>
    <property type="evidence" value="ECO:0007669"/>
    <property type="project" value="UniProtKB-KW"/>
</dbReference>